<dbReference type="EMBL" id="CP108090">
    <property type="protein sequence ID" value="WUQ11439.1"/>
    <property type="molecule type" value="Genomic_DNA"/>
</dbReference>
<name>A0ABZ1TAR5_STRVG</name>
<sequence>MLHVPQATVAWISLVVGLHFFGLAVVWRMPALRLPATAMAACGAAGLVLAACGASLAVIAAVAGIAPGALLLGSVARSPRAR</sequence>
<keyword evidence="1" id="KW-0472">Membrane</keyword>
<keyword evidence="1" id="KW-0812">Transmembrane</keyword>
<feature type="transmembrane region" description="Helical" evidence="1">
    <location>
        <begin position="7"/>
        <end position="27"/>
    </location>
</feature>
<evidence type="ECO:0000256" key="1">
    <source>
        <dbReference type="SAM" id="Phobius"/>
    </source>
</evidence>
<protein>
    <submittedName>
        <fullName evidence="2">Uncharacterized protein</fullName>
    </submittedName>
</protein>
<dbReference type="RefSeq" id="WP_328960924.1">
    <property type="nucleotide sequence ID" value="NZ_CP108090.1"/>
</dbReference>
<keyword evidence="3" id="KW-1185">Reference proteome</keyword>
<organism evidence="2 3">
    <name type="scientific">Streptomyces virginiae</name>
    <name type="common">Streptomyces cinnamonensis</name>
    <dbReference type="NCBI Taxonomy" id="1961"/>
    <lineage>
        <taxon>Bacteria</taxon>
        <taxon>Bacillati</taxon>
        <taxon>Actinomycetota</taxon>
        <taxon>Actinomycetes</taxon>
        <taxon>Kitasatosporales</taxon>
        <taxon>Streptomycetaceae</taxon>
        <taxon>Streptomyces</taxon>
    </lineage>
</organism>
<accession>A0ABZ1TAR5</accession>
<gene>
    <name evidence="2" type="ORF">OG517_08375</name>
</gene>
<dbReference type="Proteomes" id="UP001432039">
    <property type="component" value="Chromosome"/>
</dbReference>
<evidence type="ECO:0000313" key="3">
    <source>
        <dbReference type="Proteomes" id="UP001432039"/>
    </source>
</evidence>
<feature type="transmembrane region" description="Helical" evidence="1">
    <location>
        <begin position="47"/>
        <end position="72"/>
    </location>
</feature>
<keyword evidence="1" id="KW-1133">Transmembrane helix</keyword>
<evidence type="ECO:0000313" key="2">
    <source>
        <dbReference type="EMBL" id="WUQ11439.1"/>
    </source>
</evidence>
<proteinExistence type="predicted"/>
<reference evidence="2" key="1">
    <citation type="submission" date="2022-10" db="EMBL/GenBank/DDBJ databases">
        <title>The complete genomes of actinobacterial strains from the NBC collection.</title>
        <authorList>
            <person name="Joergensen T.S."/>
            <person name="Alvarez Arevalo M."/>
            <person name="Sterndorff E.B."/>
            <person name="Faurdal D."/>
            <person name="Vuksanovic O."/>
            <person name="Mourched A.-S."/>
            <person name="Charusanti P."/>
            <person name="Shaw S."/>
            <person name="Blin K."/>
            <person name="Weber T."/>
        </authorList>
    </citation>
    <scope>NUCLEOTIDE SEQUENCE</scope>
    <source>
        <strain evidence="2">NBC_00248</strain>
    </source>
</reference>